<keyword evidence="2" id="KW-1185">Reference proteome</keyword>
<comment type="caution">
    <text evidence="1">The sequence shown here is derived from an EMBL/GenBank/DDBJ whole genome shotgun (WGS) entry which is preliminary data.</text>
</comment>
<evidence type="ECO:0000313" key="1">
    <source>
        <dbReference type="EMBL" id="KAH6623450.1"/>
    </source>
</evidence>
<reference evidence="1 2" key="1">
    <citation type="journal article" date="2021" name="Nat. Commun.">
        <title>Genetic determinants of endophytism in the Arabidopsis root mycobiome.</title>
        <authorList>
            <person name="Mesny F."/>
            <person name="Miyauchi S."/>
            <person name="Thiergart T."/>
            <person name="Pickel B."/>
            <person name="Atanasova L."/>
            <person name="Karlsson M."/>
            <person name="Huettel B."/>
            <person name="Barry K.W."/>
            <person name="Haridas S."/>
            <person name="Chen C."/>
            <person name="Bauer D."/>
            <person name="Andreopoulos W."/>
            <person name="Pangilinan J."/>
            <person name="LaButti K."/>
            <person name="Riley R."/>
            <person name="Lipzen A."/>
            <person name="Clum A."/>
            <person name="Drula E."/>
            <person name="Henrissat B."/>
            <person name="Kohler A."/>
            <person name="Grigoriev I.V."/>
            <person name="Martin F.M."/>
            <person name="Hacquard S."/>
        </authorList>
    </citation>
    <scope>NUCLEOTIDE SEQUENCE [LARGE SCALE GENOMIC DNA]</scope>
    <source>
        <strain evidence="1 2">MPI-SDFR-AT-0079</strain>
    </source>
</reference>
<name>A0ACB7P2D4_9PEZI</name>
<organism evidence="1 2">
    <name type="scientific">Chaetomium tenue</name>
    <dbReference type="NCBI Taxonomy" id="1854479"/>
    <lineage>
        <taxon>Eukaryota</taxon>
        <taxon>Fungi</taxon>
        <taxon>Dikarya</taxon>
        <taxon>Ascomycota</taxon>
        <taxon>Pezizomycotina</taxon>
        <taxon>Sordariomycetes</taxon>
        <taxon>Sordariomycetidae</taxon>
        <taxon>Sordariales</taxon>
        <taxon>Chaetomiaceae</taxon>
        <taxon>Chaetomium</taxon>
    </lineage>
</organism>
<evidence type="ECO:0000313" key="2">
    <source>
        <dbReference type="Proteomes" id="UP000724584"/>
    </source>
</evidence>
<dbReference type="Proteomes" id="UP000724584">
    <property type="component" value="Unassembled WGS sequence"/>
</dbReference>
<accession>A0ACB7P2D4</accession>
<sequence>MRAFTIAAAAATTLASFADSLAIRDNSTTSGSSVELFHDDSLNGQGIYAASIASVCKDQTVYAIQCTSASDDSIGIETCGPNAPILTVTQAPSVYKLTYVTATRTAGHDAQASYAESCDLTGTTRARCDYTIGLSMDGTSTAATLATVLSGTDVHHFQVAITGGAEKTRLASATDVCGNAAAGLSANSVRVTAAALAVGLLGVLVL</sequence>
<gene>
    <name evidence="1" type="ORF">F5144DRAFT_623401</name>
</gene>
<proteinExistence type="predicted"/>
<dbReference type="EMBL" id="JAGIZQ010000006">
    <property type="protein sequence ID" value="KAH6623450.1"/>
    <property type="molecule type" value="Genomic_DNA"/>
</dbReference>
<protein>
    <submittedName>
        <fullName evidence="1">Uncharacterized protein</fullName>
    </submittedName>
</protein>